<comment type="cofactor">
    <cofactor evidence="1">
        <name>Mg(2+)</name>
        <dbReference type="ChEBI" id="CHEBI:18420"/>
    </cofactor>
</comment>
<dbReference type="CDD" id="cd00685">
    <property type="entry name" value="Trans_IPPS_HT"/>
    <property type="match status" value="1"/>
</dbReference>
<dbReference type="Proteomes" id="UP001230268">
    <property type="component" value="Unassembled WGS sequence"/>
</dbReference>
<reference evidence="8" key="1">
    <citation type="submission" date="2023-08" db="EMBL/GenBank/DDBJ databases">
        <title>Draft sequence of the Babesia gibsoni genome.</title>
        <authorList>
            <person name="Yamagishi J.Y."/>
            <person name="Xuan X.X."/>
        </authorList>
    </citation>
    <scope>NUCLEOTIDE SEQUENCE</scope>
    <source>
        <strain evidence="8">Azabu</strain>
    </source>
</reference>
<gene>
    <name evidence="8" type="ORF">BgAZ_502400</name>
</gene>
<evidence type="ECO:0000256" key="6">
    <source>
        <dbReference type="ARBA" id="ARBA00023229"/>
    </source>
</evidence>
<dbReference type="GO" id="GO:1990234">
    <property type="term" value="C:transferase complex"/>
    <property type="evidence" value="ECO:0007669"/>
    <property type="project" value="TreeGrafter"/>
</dbReference>
<dbReference type="SUPFAM" id="SSF48576">
    <property type="entry name" value="Terpenoid synthases"/>
    <property type="match status" value="1"/>
</dbReference>
<evidence type="ECO:0000256" key="7">
    <source>
        <dbReference type="RuleBase" id="RU004466"/>
    </source>
</evidence>
<dbReference type="Pfam" id="PF00348">
    <property type="entry name" value="polyprenyl_synt"/>
    <property type="match status" value="1"/>
</dbReference>
<evidence type="ECO:0000256" key="1">
    <source>
        <dbReference type="ARBA" id="ARBA00001946"/>
    </source>
</evidence>
<evidence type="ECO:0000256" key="3">
    <source>
        <dbReference type="ARBA" id="ARBA00022679"/>
    </source>
</evidence>
<dbReference type="AlphaFoldDB" id="A0AAD8LM10"/>
<dbReference type="Gene3D" id="1.10.600.10">
    <property type="entry name" value="Farnesyl Diphosphate Synthase"/>
    <property type="match status" value="1"/>
</dbReference>
<sequence length="473" mass="52714">MYVDSLLRLVPLRHTSRKLMLKQTSCATLRRRSLATGSATSYQASFTASDSTSTSPYVHSNMCIHRCDRFILQSQSFLSDYERGINLSARIIHLCDAELEAEKRKIEEEFSRTPTCANSESFVETQIHNFRENILSQVFTENKTINEITQFILGAKSKLFRPKLGFMVAKVLSEYLLRVKAPGVYGKPPVDGGRIREYGLYAGEDVMKRVTRLLQSYEIVHAGSLIHDDIVDDAETRRNQPAVHLKMGTKISVLVGDLMLTRACSTVANLGSQQSTVRMAKALENLIKGELLDVKSSMGVDEMLKVYLQKIFLKTASLIAECCASIADLFGLDSSMCHNCYMIGLHVGMAFQIYDDLLDYRSHSSSLGKPALNDISSGLITLPLIFALPESEELGTMLKKGDITKENIEQIMASVRESKSFERSQFAVMLHLSELSKLLKKMGATEVAGESALTALSQLLLRFVYDTLTRTKG</sequence>
<comment type="caution">
    <text evidence="8">The sequence shown here is derived from an EMBL/GenBank/DDBJ whole genome shotgun (WGS) entry which is preliminary data.</text>
</comment>
<dbReference type="GO" id="GO:0008299">
    <property type="term" value="P:isoprenoid biosynthetic process"/>
    <property type="evidence" value="ECO:0007669"/>
    <property type="project" value="UniProtKB-KW"/>
</dbReference>
<evidence type="ECO:0000313" key="9">
    <source>
        <dbReference type="Proteomes" id="UP001230268"/>
    </source>
</evidence>
<keyword evidence="9" id="KW-1185">Reference proteome</keyword>
<proteinExistence type="inferred from homology"/>
<dbReference type="EMBL" id="JAVEPI010000005">
    <property type="protein sequence ID" value="KAK1441908.1"/>
    <property type="molecule type" value="Genomic_DNA"/>
</dbReference>
<dbReference type="PROSITE" id="PS00444">
    <property type="entry name" value="POLYPRENYL_SYNTHASE_2"/>
    <property type="match status" value="1"/>
</dbReference>
<dbReference type="InterPro" id="IPR008949">
    <property type="entry name" value="Isoprenoid_synthase_dom_sf"/>
</dbReference>
<name>A0AAD8LM10_BABGI</name>
<accession>A0AAD8LM10</accession>
<dbReference type="InterPro" id="IPR000092">
    <property type="entry name" value="Polyprenyl_synt"/>
</dbReference>
<keyword evidence="5" id="KW-0460">Magnesium</keyword>
<protein>
    <submittedName>
        <fullName evidence="8">Farnesyl diphosphate synthase like protein</fullName>
    </submittedName>
</protein>
<dbReference type="GO" id="GO:0006744">
    <property type="term" value="P:ubiquinone biosynthetic process"/>
    <property type="evidence" value="ECO:0007669"/>
    <property type="project" value="TreeGrafter"/>
</dbReference>
<evidence type="ECO:0000256" key="2">
    <source>
        <dbReference type="ARBA" id="ARBA00006706"/>
    </source>
</evidence>
<evidence type="ECO:0000313" key="8">
    <source>
        <dbReference type="EMBL" id="KAK1441908.1"/>
    </source>
</evidence>
<evidence type="ECO:0000256" key="4">
    <source>
        <dbReference type="ARBA" id="ARBA00022723"/>
    </source>
</evidence>
<keyword evidence="6" id="KW-0414">Isoprene biosynthesis</keyword>
<dbReference type="PANTHER" id="PTHR12001">
    <property type="entry name" value="GERANYLGERANYL PYROPHOSPHATE SYNTHASE"/>
    <property type="match status" value="1"/>
</dbReference>
<dbReference type="SFLD" id="SFLDS00005">
    <property type="entry name" value="Isoprenoid_Synthase_Type_I"/>
    <property type="match status" value="1"/>
</dbReference>
<organism evidence="8 9">
    <name type="scientific">Babesia gibsoni</name>
    <dbReference type="NCBI Taxonomy" id="33632"/>
    <lineage>
        <taxon>Eukaryota</taxon>
        <taxon>Sar</taxon>
        <taxon>Alveolata</taxon>
        <taxon>Apicomplexa</taxon>
        <taxon>Aconoidasida</taxon>
        <taxon>Piroplasmida</taxon>
        <taxon>Babesiidae</taxon>
        <taxon>Babesia</taxon>
    </lineage>
</organism>
<keyword evidence="4" id="KW-0479">Metal-binding</keyword>
<comment type="similarity">
    <text evidence="2 7">Belongs to the FPP/GGPP synthase family.</text>
</comment>
<dbReference type="GO" id="GO:0004659">
    <property type="term" value="F:prenyltransferase activity"/>
    <property type="evidence" value="ECO:0007669"/>
    <property type="project" value="InterPro"/>
</dbReference>
<dbReference type="InterPro" id="IPR033749">
    <property type="entry name" value="Polyprenyl_synt_CS"/>
</dbReference>
<dbReference type="PANTHER" id="PTHR12001:SF69">
    <property type="entry name" value="ALL TRANS-POLYPRENYL-DIPHOSPHATE SYNTHASE PDSS1"/>
    <property type="match status" value="1"/>
</dbReference>
<dbReference type="GO" id="GO:0046872">
    <property type="term" value="F:metal ion binding"/>
    <property type="evidence" value="ECO:0007669"/>
    <property type="project" value="UniProtKB-KW"/>
</dbReference>
<keyword evidence="3 7" id="KW-0808">Transferase</keyword>
<evidence type="ECO:0000256" key="5">
    <source>
        <dbReference type="ARBA" id="ARBA00022842"/>
    </source>
</evidence>